<organism evidence="2">
    <name type="scientific">Daucus carota subsp. sativus</name>
    <name type="common">Carrot</name>
    <dbReference type="NCBI Taxonomy" id="79200"/>
    <lineage>
        <taxon>Eukaryota</taxon>
        <taxon>Viridiplantae</taxon>
        <taxon>Streptophyta</taxon>
        <taxon>Embryophyta</taxon>
        <taxon>Tracheophyta</taxon>
        <taxon>Spermatophyta</taxon>
        <taxon>Magnoliopsida</taxon>
        <taxon>eudicotyledons</taxon>
        <taxon>Gunneridae</taxon>
        <taxon>Pentapetalae</taxon>
        <taxon>asterids</taxon>
        <taxon>campanulids</taxon>
        <taxon>Apiales</taxon>
        <taxon>Apiaceae</taxon>
        <taxon>Apioideae</taxon>
        <taxon>Scandiceae</taxon>
        <taxon>Daucinae</taxon>
        <taxon>Daucus</taxon>
        <taxon>Daucus sect. Daucus</taxon>
    </lineage>
</organism>
<dbReference type="Proteomes" id="UP000077755">
    <property type="component" value="Chromosome 8"/>
</dbReference>
<keyword evidence="4" id="KW-1185">Reference proteome</keyword>
<dbReference type="AlphaFoldDB" id="A0A175YPA7"/>
<dbReference type="Gramene" id="KZM85445">
    <property type="protein sequence ID" value="KZM85445"/>
    <property type="gene ID" value="DCAR_027133"/>
</dbReference>
<protein>
    <submittedName>
        <fullName evidence="2">Uncharacterized protein</fullName>
    </submittedName>
</protein>
<reference evidence="3" key="2">
    <citation type="submission" date="2022-03" db="EMBL/GenBank/DDBJ databases">
        <title>Draft title - Genomic analysis of global carrot germplasm unveils the trajectory of domestication and the origin of high carotenoid orange carrot.</title>
        <authorList>
            <person name="Iorizzo M."/>
            <person name="Ellison S."/>
            <person name="Senalik D."/>
            <person name="Macko-Podgorni A."/>
            <person name="Grzebelus D."/>
            <person name="Bostan H."/>
            <person name="Rolling W."/>
            <person name="Curaba J."/>
            <person name="Simon P."/>
        </authorList>
    </citation>
    <scope>NUCLEOTIDE SEQUENCE</scope>
    <source>
        <tissue evidence="3">Leaf</tissue>
    </source>
</reference>
<dbReference type="EMBL" id="CP093350">
    <property type="protein sequence ID" value="WOH12922.1"/>
    <property type="molecule type" value="Genomic_DNA"/>
</dbReference>
<evidence type="ECO:0000313" key="2">
    <source>
        <dbReference type="EMBL" id="KZM85445.1"/>
    </source>
</evidence>
<evidence type="ECO:0000313" key="3">
    <source>
        <dbReference type="EMBL" id="WOH12922.1"/>
    </source>
</evidence>
<feature type="region of interest" description="Disordered" evidence="1">
    <location>
        <begin position="1"/>
        <end position="38"/>
    </location>
</feature>
<evidence type="ECO:0000313" key="4">
    <source>
        <dbReference type="Proteomes" id="UP000077755"/>
    </source>
</evidence>
<name>A0A175YPA7_DAUCS</name>
<evidence type="ECO:0000256" key="1">
    <source>
        <dbReference type="SAM" id="MobiDB-lite"/>
    </source>
</evidence>
<gene>
    <name evidence="2" type="ORF">DCAR_027133</name>
    <name evidence="3" type="ORF">DCAR_0832431</name>
</gene>
<dbReference type="EMBL" id="LNRQ01000008">
    <property type="protein sequence ID" value="KZM85445.1"/>
    <property type="molecule type" value="Genomic_DNA"/>
</dbReference>
<reference evidence="2" key="1">
    <citation type="journal article" date="2016" name="Nat. Genet.">
        <title>A high-quality carrot genome assembly provides new insights into carotenoid accumulation and asterid genome evolution.</title>
        <authorList>
            <person name="Iorizzo M."/>
            <person name="Ellison S."/>
            <person name="Senalik D."/>
            <person name="Zeng P."/>
            <person name="Satapoomin P."/>
            <person name="Huang J."/>
            <person name="Bowman M."/>
            <person name="Iovene M."/>
            <person name="Sanseverino W."/>
            <person name="Cavagnaro P."/>
            <person name="Yildiz M."/>
            <person name="Macko-Podgorni A."/>
            <person name="Moranska E."/>
            <person name="Grzebelus E."/>
            <person name="Grzebelus D."/>
            <person name="Ashrafi H."/>
            <person name="Zheng Z."/>
            <person name="Cheng S."/>
            <person name="Spooner D."/>
            <person name="Van Deynze A."/>
            <person name="Simon P."/>
        </authorList>
    </citation>
    <scope>NUCLEOTIDE SEQUENCE [LARGE SCALE GENOMIC DNA]</scope>
    <source>
        <tissue evidence="2">Leaf</tissue>
    </source>
</reference>
<proteinExistence type="predicted"/>
<sequence>MSFQGFGKSSGPGAPPTSSNPFASSFPRNTAPAQPLFAPPPFQPSASLIDRVLSDVAICECALRLSSV</sequence>
<accession>A0A175YPA7</accession>
<feature type="compositionally biased region" description="Polar residues" evidence="1">
    <location>
        <begin position="16"/>
        <end position="28"/>
    </location>
</feature>